<comment type="cofactor">
    <cofactor evidence="2">
        <name>Mg(2+)</name>
        <dbReference type="ChEBI" id="CHEBI:18420"/>
    </cofactor>
</comment>
<evidence type="ECO:0000256" key="1">
    <source>
        <dbReference type="ARBA" id="ARBA00001936"/>
    </source>
</evidence>
<dbReference type="GO" id="GO:0006189">
    <property type="term" value="P:'de novo' IMP biosynthetic process"/>
    <property type="evidence" value="ECO:0007669"/>
    <property type="project" value="UniProtKB-UniRule"/>
</dbReference>
<dbReference type="Gene3D" id="3.30.1490.20">
    <property type="entry name" value="ATP-grasp fold, A domain"/>
    <property type="match status" value="1"/>
</dbReference>
<evidence type="ECO:0000313" key="19">
    <source>
        <dbReference type="Proteomes" id="UP000198661"/>
    </source>
</evidence>
<keyword evidence="8 14" id="KW-0658">Purine biosynthesis</keyword>
<dbReference type="GO" id="GO:0009113">
    <property type="term" value="P:purine nucleobase biosynthetic process"/>
    <property type="evidence" value="ECO:0007669"/>
    <property type="project" value="InterPro"/>
</dbReference>
<dbReference type="NCBIfam" id="TIGR00877">
    <property type="entry name" value="purD"/>
    <property type="match status" value="1"/>
</dbReference>
<dbReference type="SMART" id="SM01209">
    <property type="entry name" value="GARS_A"/>
    <property type="match status" value="1"/>
</dbReference>
<dbReference type="InterPro" id="IPR013815">
    <property type="entry name" value="ATP_grasp_subdomain_1"/>
</dbReference>
<dbReference type="SUPFAM" id="SSF52440">
    <property type="entry name" value="PreATP-grasp domain"/>
    <property type="match status" value="1"/>
</dbReference>
<dbReference type="Gene3D" id="3.40.50.20">
    <property type="match status" value="1"/>
</dbReference>
<dbReference type="GO" id="GO:0046872">
    <property type="term" value="F:metal ion binding"/>
    <property type="evidence" value="ECO:0007669"/>
    <property type="project" value="UniProtKB-KW"/>
</dbReference>
<dbReference type="InterPro" id="IPR020560">
    <property type="entry name" value="PRibGlycinamide_synth_C-dom"/>
</dbReference>
<dbReference type="SUPFAM" id="SSF51246">
    <property type="entry name" value="Rudiment single hybrid motif"/>
    <property type="match status" value="1"/>
</dbReference>
<dbReference type="InterPro" id="IPR020559">
    <property type="entry name" value="PRibGlycinamide_synth_CS"/>
</dbReference>
<feature type="domain" description="ATP-grasp" evidence="17">
    <location>
        <begin position="107"/>
        <end position="313"/>
    </location>
</feature>
<dbReference type="UniPathway" id="UPA00074">
    <property type="reaction ID" value="UER00125"/>
</dbReference>
<reference evidence="18 19" key="1">
    <citation type="submission" date="2016-10" db="EMBL/GenBank/DDBJ databases">
        <authorList>
            <person name="de Groot N.N."/>
        </authorList>
    </citation>
    <scope>NUCLEOTIDE SEQUENCE [LARGE SCALE GENOMIC DNA]</scope>
    <source>
        <strain evidence="18 19">DSM 44945</strain>
    </source>
</reference>
<evidence type="ECO:0000256" key="15">
    <source>
        <dbReference type="PROSITE-ProRule" id="PRU00409"/>
    </source>
</evidence>
<dbReference type="PROSITE" id="PS00184">
    <property type="entry name" value="GARS"/>
    <property type="match status" value="1"/>
</dbReference>
<comment type="similarity">
    <text evidence="11 14">Belongs to the GARS family.</text>
</comment>
<dbReference type="AlphaFoldDB" id="A0A1I2KT70"/>
<dbReference type="InterPro" id="IPR020562">
    <property type="entry name" value="PRibGlycinamide_synth_N"/>
</dbReference>
<dbReference type="STRING" id="201973.SAMN04488025_10321"/>
<gene>
    <name evidence="14" type="primary">purD</name>
    <name evidence="18" type="ORF">SAMN04488025_10321</name>
</gene>
<evidence type="ECO:0000256" key="16">
    <source>
        <dbReference type="SAM" id="MobiDB-lite"/>
    </source>
</evidence>
<dbReference type="HAMAP" id="MF_00138">
    <property type="entry name" value="GARS"/>
    <property type="match status" value="1"/>
</dbReference>
<dbReference type="Proteomes" id="UP000198661">
    <property type="component" value="Unassembled WGS sequence"/>
</dbReference>
<comment type="cofactor">
    <cofactor evidence="1">
        <name>Mn(2+)</name>
        <dbReference type="ChEBI" id="CHEBI:29035"/>
    </cofactor>
</comment>
<keyword evidence="10" id="KW-0464">Manganese</keyword>
<dbReference type="Pfam" id="PF02844">
    <property type="entry name" value="GARS_N"/>
    <property type="match status" value="1"/>
</dbReference>
<evidence type="ECO:0000256" key="6">
    <source>
        <dbReference type="ARBA" id="ARBA00022723"/>
    </source>
</evidence>
<evidence type="ECO:0000256" key="2">
    <source>
        <dbReference type="ARBA" id="ARBA00001946"/>
    </source>
</evidence>
<keyword evidence="19" id="KW-1185">Reference proteome</keyword>
<evidence type="ECO:0000256" key="9">
    <source>
        <dbReference type="ARBA" id="ARBA00022840"/>
    </source>
</evidence>
<evidence type="ECO:0000256" key="8">
    <source>
        <dbReference type="ARBA" id="ARBA00022755"/>
    </source>
</evidence>
<proteinExistence type="inferred from homology"/>
<evidence type="ECO:0000256" key="12">
    <source>
        <dbReference type="ARBA" id="ARBA00042242"/>
    </source>
</evidence>
<comment type="pathway">
    <text evidence="3 14">Purine metabolism; IMP biosynthesis via de novo pathway; N(1)-(5-phospho-D-ribosyl)glycinamide from 5-phospho-alpha-D-ribose 1-diphosphate: step 2/2.</text>
</comment>
<evidence type="ECO:0000256" key="5">
    <source>
        <dbReference type="ARBA" id="ARBA00022598"/>
    </source>
</evidence>
<accession>A0A1I2KT70</accession>
<dbReference type="Gene3D" id="3.30.470.20">
    <property type="entry name" value="ATP-grasp fold, B domain"/>
    <property type="match status" value="1"/>
</dbReference>
<sequence>MRVLVIGSGGREHALVWKLRQSPRVSRVYAAPGNGGMAEGAECLPFSATAVDELVRFAEDEGIDLTVVGPEAPLMAGLVDRFEERGLKVFGPRRKAALIEGSKRFAKELMARHGIPTARFRAFNDAEEAKRYVRAQGAPVVVKADGLAAGKGVVVARTVEEAEEAIRQAMEERVFGAAGEEVVIEECLFGQEMSLMAFVDGETVRPMEPAQDHKPVFDGDRGPNTGGMGAYSPVPQIPREVVRRAVDKILKPTARALAEEGILYRGVLYAGLMITPEGPKVIEFNARFGDPEAQVILPRLESDLVEILLATAEGRLAEVEIRWREEAAVCVVMASEGYPGCYRTGLPVTGLPEPAADRIVFHAGTRREGDRIVTAGGRVLGVTALGSDIAEARNKAYDAVEAIRFEGAHFRRDIAARALKG</sequence>
<name>A0A1I2KT70_9BACL</name>
<dbReference type="PANTHER" id="PTHR43472:SF1">
    <property type="entry name" value="PHOSPHORIBOSYLAMINE--GLYCINE LIGASE, CHLOROPLASTIC"/>
    <property type="match status" value="1"/>
</dbReference>
<dbReference type="FunFam" id="3.90.600.10:FF:000001">
    <property type="entry name" value="Trifunctional purine biosynthetic protein adenosine-3"/>
    <property type="match status" value="1"/>
</dbReference>
<evidence type="ECO:0000259" key="17">
    <source>
        <dbReference type="PROSITE" id="PS50975"/>
    </source>
</evidence>
<dbReference type="Pfam" id="PF01071">
    <property type="entry name" value="GARS_A"/>
    <property type="match status" value="1"/>
</dbReference>
<keyword evidence="6" id="KW-0479">Metal-binding</keyword>
<dbReference type="FunFam" id="3.40.50.20:FF:000006">
    <property type="entry name" value="Phosphoribosylamine--glycine ligase, chloroplastic"/>
    <property type="match status" value="1"/>
</dbReference>
<dbReference type="SMART" id="SM01210">
    <property type="entry name" value="GARS_C"/>
    <property type="match status" value="1"/>
</dbReference>
<dbReference type="InterPro" id="IPR016185">
    <property type="entry name" value="PreATP-grasp_dom_sf"/>
</dbReference>
<dbReference type="InterPro" id="IPR037123">
    <property type="entry name" value="PRibGlycinamide_synth_C_sf"/>
</dbReference>
<dbReference type="InterPro" id="IPR011054">
    <property type="entry name" value="Rudment_hybrid_motif"/>
</dbReference>
<feature type="region of interest" description="Disordered" evidence="16">
    <location>
        <begin position="210"/>
        <end position="233"/>
    </location>
</feature>
<dbReference type="SUPFAM" id="SSF56059">
    <property type="entry name" value="Glutathione synthetase ATP-binding domain-like"/>
    <property type="match status" value="1"/>
</dbReference>
<keyword evidence="9 15" id="KW-0067">ATP-binding</keyword>
<comment type="catalytic activity">
    <reaction evidence="14">
        <text>5-phospho-beta-D-ribosylamine + glycine + ATP = N(1)-(5-phospho-beta-D-ribosyl)glycinamide + ADP + phosphate + H(+)</text>
        <dbReference type="Rhea" id="RHEA:17453"/>
        <dbReference type="ChEBI" id="CHEBI:15378"/>
        <dbReference type="ChEBI" id="CHEBI:30616"/>
        <dbReference type="ChEBI" id="CHEBI:43474"/>
        <dbReference type="ChEBI" id="CHEBI:57305"/>
        <dbReference type="ChEBI" id="CHEBI:58681"/>
        <dbReference type="ChEBI" id="CHEBI:143788"/>
        <dbReference type="ChEBI" id="CHEBI:456216"/>
        <dbReference type="EC" id="6.3.4.13"/>
    </reaction>
</comment>
<dbReference type="Pfam" id="PF02843">
    <property type="entry name" value="GARS_C"/>
    <property type="match status" value="1"/>
</dbReference>
<dbReference type="InterPro" id="IPR020561">
    <property type="entry name" value="PRibGlycinamid_synth_ATP-grasp"/>
</dbReference>
<dbReference type="EC" id="6.3.4.13" evidence="4 14"/>
<evidence type="ECO:0000256" key="3">
    <source>
        <dbReference type="ARBA" id="ARBA00005174"/>
    </source>
</evidence>
<evidence type="ECO:0000256" key="14">
    <source>
        <dbReference type="HAMAP-Rule" id="MF_00138"/>
    </source>
</evidence>
<feature type="compositionally biased region" description="Basic and acidic residues" evidence="16">
    <location>
        <begin position="210"/>
        <end position="221"/>
    </location>
</feature>
<dbReference type="InterPro" id="IPR000115">
    <property type="entry name" value="PRibGlycinamide_synth"/>
</dbReference>
<dbReference type="FunFam" id="3.30.470.20:FF:000018">
    <property type="entry name" value="Trifunctional purine biosynthetic protein adenosine-3"/>
    <property type="match status" value="1"/>
</dbReference>
<evidence type="ECO:0000256" key="10">
    <source>
        <dbReference type="ARBA" id="ARBA00023211"/>
    </source>
</evidence>
<organism evidence="18 19">
    <name type="scientific">Planifilum fulgidum</name>
    <dbReference type="NCBI Taxonomy" id="201973"/>
    <lineage>
        <taxon>Bacteria</taxon>
        <taxon>Bacillati</taxon>
        <taxon>Bacillota</taxon>
        <taxon>Bacilli</taxon>
        <taxon>Bacillales</taxon>
        <taxon>Thermoactinomycetaceae</taxon>
        <taxon>Planifilum</taxon>
    </lineage>
</organism>
<evidence type="ECO:0000256" key="7">
    <source>
        <dbReference type="ARBA" id="ARBA00022741"/>
    </source>
</evidence>
<keyword evidence="7 15" id="KW-0547">Nucleotide-binding</keyword>
<evidence type="ECO:0000256" key="4">
    <source>
        <dbReference type="ARBA" id="ARBA00013255"/>
    </source>
</evidence>
<dbReference type="Gene3D" id="3.90.600.10">
    <property type="entry name" value="Phosphoribosylglycinamide synthetase, C-terminal domain"/>
    <property type="match status" value="1"/>
</dbReference>
<dbReference type="PANTHER" id="PTHR43472">
    <property type="entry name" value="PHOSPHORIBOSYLAMINE--GLYCINE LIGASE"/>
    <property type="match status" value="1"/>
</dbReference>
<dbReference type="GO" id="GO:0004637">
    <property type="term" value="F:phosphoribosylamine-glycine ligase activity"/>
    <property type="evidence" value="ECO:0007669"/>
    <property type="project" value="UniProtKB-UniRule"/>
</dbReference>
<dbReference type="PROSITE" id="PS50975">
    <property type="entry name" value="ATP_GRASP"/>
    <property type="match status" value="1"/>
</dbReference>
<evidence type="ECO:0000313" key="18">
    <source>
        <dbReference type="EMBL" id="SFF70115.1"/>
    </source>
</evidence>
<dbReference type="InterPro" id="IPR011761">
    <property type="entry name" value="ATP-grasp"/>
</dbReference>
<keyword evidence="5 14" id="KW-0436">Ligase</keyword>
<dbReference type="GO" id="GO:0005524">
    <property type="term" value="F:ATP binding"/>
    <property type="evidence" value="ECO:0007669"/>
    <property type="project" value="UniProtKB-UniRule"/>
</dbReference>
<dbReference type="FunFam" id="3.30.1490.20:FF:000006">
    <property type="entry name" value="phosphoribosylamine--glycine ligase, chloroplastic-like"/>
    <property type="match status" value="1"/>
</dbReference>
<evidence type="ECO:0000256" key="11">
    <source>
        <dbReference type="ARBA" id="ARBA00038345"/>
    </source>
</evidence>
<dbReference type="OrthoDB" id="9807240at2"/>
<protein>
    <recommendedName>
        <fullName evidence="4 14">Phosphoribosylamine--glycine ligase</fullName>
        <ecNumber evidence="4 14">6.3.4.13</ecNumber>
    </recommendedName>
    <alternativeName>
        <fullName evidence="14">GARS</fullName>
    </alternativeName>
    <alternativeName>
        <fullName evidence="12 14">Glycinamide ribonucleotide synthetase</fullName>
    </alternativeName>
    <alternativeName>
        <fullName evidence="13 14">Phosphoribosylglycinamide synthetase</fullName>
    </alternativeName>
</protein>
<dbReference type="RefSeq" id="WP_092035675.1">
    <property type="nucleotide sequence ID" value="NZ_FOOK01000003.1"/>
</dbReference>
<dbReference type="EMBL" id="FOOK01000003">
    <property type="protein sequence ID" value="SFF70115.1"/>
    <property type="molecule type" value="Genomic_DNA"/>
</dbReference>
<evidence type="ECO:0000256" key="13">
    <source>
        <dbReference type="ARBA" id="ARBA00042864"/>
    </source>
</evidence>